<name>A0ACC2BIB9_DIPCM</name>
<comment type="caution">
    <text evidence="1">The sequence shown here is derived from an EMBL/GenBank/DDBJ whole genome shotgun (WGS) entry which is preliminary data.</text>
</comment>
<dbReference type="Proteomes" id="UP001162992">
    <property type="component" value="Chromosome 15"/>
</dbReference>
<accession>A0ACC2BIB9</accession>
<proteinExistence type="predicted"/>
<organism evidence="1 2">
    <name type="scientific">Diphasiastrum complanatum</name>
    <name type="common">Issler's clubmoss</name>
    <name type="synonym">Lycopodium complanatum</name>
    <dbReference type="NCBI Taxonomy" id="34168"/>
    <lineage>
        <taxon>Eukaryota</taxon>
        <taxon>Viridiplantae</taxon>
        <taxon>Streptophyta</taxon>
        <taxon>Embryophyta</taxon>
        <taxon>Tracheophyta</taxon>
        <taxon>Lycopodiopsida</taxon>
        <taxon>Lycopodiales</taxon>
        <taxon>Lycopodiaceae</taxon>
        <taxon>Lycopodioideae</taxon>
        <taxon>Diphasiastrum</taxon>
    </lineage>
</organism>
<reference evidence="2" key="1">
    <citation type="journal article" date="2024" name="Proc. Natl. Acad. Sci. U.S.A.">
        <title>Extraordinary preservation of gene collinearity over three hundred million years revealed in homosporous lycophytes.</title>
        <authorList>
            <person name="Li C."/>
            <person name="Wickell D."/>
            <person name="Kuo L.Y."/>
            <person name="Chen X."/>
            <person name="Nie B."/>
            <person name="Liao X."/>
            <person name="Peng D."/>
            <person name="Ji J."/>
            <person name="Jenkins J."/>
            <person name="Williams M."/>
            <person name="Shu S."/>
            <person name="Plott C."/>
            <person name="Barry K."/>
            <person name="Rajasekar S."/>
            <person name="Grimwood J."/>
            <person name="Han X."/>
            <person name="Sun S."/>
            <person name="Hou Z."/>
            <person name="He W."/>
            <person name="Dai G."/>
            <person name="Sun C."/>
            <person name="Schmutz J."/>
            <person name="Leebens-Mack J.H."/>
            <person name="Li F.W."/>
            <person name="Wang L."/>
        </authorList>
    </citation>
    <scope>NUCLEOTIDE SEQUENCE [LARGE SCALE GENOMIC DNA]</scope>
    <source>
        <strain evidence="2">cv. PW_Plant_1</strain>
    </source>
</reference>
<evidence type="ECO:0000313" key="1">
    <source>
        <dbReference type="EMBL" id="KAJ7529511.1"/>
    </source>
</evidence>
<evidence type="ECO:0000313" key="2">
    <source>
        <dbReference type="Proteomes" id="UP001162992"/>
    </source>
</evidence>
<gene>
    <name evidence="1" type="ORF">O6H91_15G054400</name>
</gene>
<keyword evidence="2" id="KW-1185">Reference proteome</keyword>
<protein>
    <submittedName>
        <fullName evidence="1">Uncharacterized protein</fullName>
    </submittedName>
</protein>
<dbReference type="EMBL" id="CM055106">
    <property type="protein sequence ID" value="KAJ7529511.1"/>
    <property type="molecule type" value="Genomic_DNA"/>
</dbReference>
<sequence>MRGSEGASGNEAAAAVDRNSAGKCESDEVQYQLRGMPHLPEDIVFCVDKDRQVEVEMKVAGSKGQPLTRIDALKQALLLFVHSKLAMFSQHRFAFATMGQTAAWHHRELTNDIDVVNAAVRSLPTDGLYPRCDLYSLFRMVAPDAKQSRASGRSFRVIFIYCRSDVVPELTSQSFSNQQLFTFDALYLHDKPGRENCPQKVYDALVDVLERVTMHEGYIYESGSGLARLLFKQTCLLLSHPQQRCMQEDLSAPKDLAKPISTSETSTNSITSRNEDNQGSHSSA</sequence>